<dbReference type="RefSeq" id="WP_055472489.1">
    <property type="nucleotide sequence ID" value="NZ_JBEZHZ010000107.1"/>
</dbReference>
<evidence type="ECO:0000313" key="3">
    <source>
        <dbReference type="Proteomes" id="UP001611548"/>
    </source>
</evidence>
<dbReference type="InterPro" id="IPR045924">
    <property type="entry name" value="DUF6343"/>
</dbReference>
<protein>
    <submittedName>
        <fullName evidence="2">DUF6343 family protein</fullName>
    </submittedName>
</protein>
<feature type="transmembrane region" description="Helical" evidence="1">
    <location>
        <begin position="20"/>
        <end position="44"/>
    </location>
</feature>
<dbReference type="Pfam" id="PF19870">
    <property type="entry name" value="DUF6343"/>
    <property type="match status" value="1"/>
</dbReference>
<accession>A0ABW7UKY4</accession>
<gene>
    <name evidence="2" type="ORF">ACH429_04145</name>
</gene>
<sequence length="94" mass="9759">MHRNPRTGTEPLTARSPLGLRLVLSVVFTPLFIAGAVGFAIWAARSDPGSVPSSGVLGALAIVCAVLSLLALADLAVVEHRRRHEAGHGGRGRS</sequence>
<comment type="caution">
    <text evidence="2">The sequence shown here is derived from an EMBL/GenBank/DDBJ whole genome shotgun (WGS) entry which is preliminary data.</text>
</comment>
<name>A0ABW7UKY4_9ACTN</name>
<proteinExistence type="predicted"/>
<evidence type="ECO:0000313" key="2">
    <source>
        <dbReference type="EMBL" id="MFI1963322.1"/>
    </source>
</evidence>
<evidence type="ECO:0000256" key="1">
    <source>
        <dbReference type="SAM" id="Phobius"/>
    </source>
</evidence>
<keyword evidence="1" id="KW-0472">Membrane</keyword>
<feature type="transmembrane region" description="Helical" evidence="1">
    <location>
        <begin position="56"/>
        <end position="78"/>
    </location>
</feature>
<dbReference type="EMBL" id="JBIRWE010000001">
    <property type="protein sequence ID" value="MFI1963322.1"/>
    <property type="molecule type" value="Genomic_DNA"/>
</dbReference>
<keyword evidence="3" id="KW-1185">Reference proteome</keyword>
<organism evidence="2 3">
    <name type="scientific">Streptomyces pathocidini</name>
    <dbReference type="NCBI Taxonomy" id="1650571"/>
    <lineage>
        <taxon>Bacteria</taxon>
        <taxon>Bacillati</taxon>
        <taxon>Actinomycetota</taxon>
        <taxon>Actinomycetes</taxon>
        <taxon>Kitasatosporales</taxon>
        <taxon>Streptomycetaceae</taxon>
        <taxon>Streptomyces</taxon>
    </lineage>
</organism>
<reference evidence="2 3" key="1">
    <citation type="submission" date="2024-10" db="EMBL/GenBank/DDBJ databases">
        <title>The Natural Products Discovery Center: Release of the First 8490 Sequenced Strains for Exploring Actinobacteria Biosynthetic Diversity.</title>
        <authorList>
            <person name="Kalkreuter E."/>
            <person name="Kautsar S.A."/>
            <person name="Yang D."/>
            <person name="Bader C.D."/>
            <person name="Teijaro C.N."/>
            <person name="Fluegel L."/>
            <person name="Davis C.M."/>
            <person name="Simpson J.R."/>
            <person name="Lauterbach L."/>
            <person name="Steele A.D."/>
            <person name="Gui C."/>
            <person name="Meng S."/>
            <person name="Li G."/>
            <person name="Viehrig K."/>
            <person name="Ye F."/>
            <person name="Su P."/>
            <person name="Kiefer A.F."/>
            <person name="Nichols A."/>
            <person name="Cepeda A.J."/>
            <person name="Yan W."/>
            <person name="Fan B."/>
            <person name="Jiang Y."/>
            <person name="Adhikari A."/>
            <person name="Zheng C.-J."/>
            <person name="Schuster L."/>
            <person name="Cowan T.M."/>
            <person name="Smanski M.J."/>
            <person name="Chevrette M.G."/>
            <person name="De Carvalho L.P.S."/>
            <person name="Shen B."/>
        </authorList>
    </citation>
    <scope>NUCLEOTIDE SEQUENCE [LARGE SCALE GENOMIC DNA]</scope>
    <source>
        <strain evidence="2 3">NPDC020327</strain>
    </source>
</reference>
<dbReference type="Proteomes" id="UP001611548">
    <property type="component" value="Unassembled WGS sequence"/>
</dbReference>
<keyword evidence="1" id="KW-1133">Transmembrane helix</keyword>
<keyword evidence="1" id="KW-0812">Transmembrane</keyword>